<evidence type="ECO:0000256" key="5">
    <source>
        <dbReference type="ARBA" id="ARBA00023002"/>
    </source>
</evidence>
<evidence type="ECO:0000256" key="4">
    <source>
        <dbReference type="ARBA" id="ARBA00022827"/>
    </source>
</evidence>
<dbReference type="InterPro" id="IPR016169">
    <property type="entry name" value="FAD-bd_PCMH_sub2"/>
</dbReference>
<comment type="similarity">
    <text evidence="2">Belongs to the oxygen-dependent FAD-linked oxidoreductase family.</text>
</comment>
<comment type="caution">
    <text evidence="7">The sequence shown here is derived from an EMBL/GenBank/DDBJ whole genome shotgun (WGS) entry which is preliminary data.</text>
</comment>
<keyword evidence="4" id="KW-0274">FAD</keyword>
<proteinExistence type="inferred from homology"/>
<dbReference type="InterPro" id="IPR050416">
    <property type="entry name" value="FAD-linked_Oxidoreductase"/>
</dbReference>
<feature type="domain" description="FAD-binding PCMH-type" evidence="6">
    <location>
        <begin position="27"/>
        <end position="198"/>
    </location>
</feature>
<dbReference type="PANTHER" id="PTHR42973">
    <property type="entry name" value="BINDING OXIDOREDUCTASE, PUTATIVE (AFU_ORTHOLOGUE AFUA_1G17690)-RELATED"/>
    <property type="match status" value="1"/>
</dbReference>
<keyword evidence="3" id="KW-0285">Flavoprotein</keyword>
<evidence type="ECO:0000259" key="6">
    <source>
        <dbReference type="PROSITE" id="PS51387"/>
    </source>
</evidence>
<dbReference type="RefSeq" id="XP_066656120.1">
    <property type="nucleotide sequence ID" value="XM_066803613.1"/>
</dbReference>
<reference evidence="7 8" key="1">
    <citation type="submission" date="2024-04" db="EMBL/GenBank/DDBJ databases">
        <title>Phyllosticta paracitricarpa is synonymous to the EU quarantine fungus P. citricarpa based on phylogenomic analyses.</title>
        <authorList>
            <consortium name="Lawrence Berkeley National Laboratory"/>
            <person name="Van ingen-buijs V.A."/>
            <person name="Van westerhoven A.C."/>
            <person name="Haridas S."/>
            <person name="Skiadas P."/>
            <person name="Martin F."/>
            <person name="Groenewald J.Z."/>
            <person name="Crous P.W."/>
            <person name="Seidl M.F."/>
        </authorList>
    </citation>
    <scope>NUCLEOTIDE SEQUENCE [LARGE SCALE GENOMIC DNA]</scope>
    <source>
        <strain evidence="7 8">CPC 17464</strain>
    </source>
</reference>
<dbReference type="InterPro" id="IPR006094">
    <property type="entry name" value="Oxid_FAD_bind_N"/>
</dbReference>
<dbReference type="Gene3D" id="3.30.465.10">
    <property type="match status" value="1"/>
</dbReference>
<dbReference type="Pfam" id="PF01565">
    <property type="entry name" value="FAD_binding_4"/>
    <property type="match status" value="1"/>
</dbReference>
<sequence length="455" mass="50933">MTSPITWQHDADYERARIGRVFNYRRPSRYPIAVVEASEESHVDEAVRLAIQKQCQISIRSGGHSWAVWSVRDDAVLLDLGKFKEIELDEKTGIVKVSPSVTGRELNDVLQKKGVMFAGGHCPDVGLGGFLLQGGMGWNCKNWGWACEQIVAMDVVTATAQRLCCSENQNSELLWAARGAGPGFPAVVTRFHLQTRPAYTCMRSSAYTYAKKDFKKAMNWILSISASFDPDTEVAAVGAFTPESAEPYTTILFVTFKNSEEEALAALKPAEDSHPPGAVASFFFKETSISNEYIDQGAANPNGYRYRVDNAYINDDADVVDVLEDAFTTLPTRKSFSLWLSMAPGSRRRLRDMALSMQSDHYFATYVMYEDAADDSVASNWVQSIMKKVEKHSEGAYLGDADFQCRKTRFWGNEQGRRLMDLRRKWDPNGRICGYLDAGDGSRVNGLPNKHEWKL</sequence>
<comment type="cofactor">
    <cofactor evidence="1">
        <name>FAD</name>
        <dbReference type="ChEBI" id="CHEBI:57692"/>
    </cofactor>
</comment>
<keyword evidence="5" id="KW-0560">Oxidoreductase</keyword>
<evidence type="ECO:0000256" key="2">
    <source>
        <dbReference type="ARBA" id="ARBA00005466"/>
    </source>
</evidence>
<evidence type="ECO:0000256" key="3">
    <source>
        <dbReference type="ARBA" id="ARBA00022630"/>
    </source>
</evidence>
<dbReference type="GeneID" id="92036519"/>
<dbReference type="PROSITE" id="PS51387">
    <property type="entry name" value="FAD_PCMH"/>
    <property type="match status" value="1"/>
</dbReference>
<name>A0ABR1LTD5_9PEZI</name>
<dbReference type="Gene3D" id="3.30.43.10">
    <property type="entry name" value="Uridine Diphospho-n-acetylenolpyruvylglucosamine Reductase, domain 2"/>
    <property type="match status" value="1"/>
</dbReference>
<organism evidence="7 8">
    <name type="scientific">Phyllosticta citribraziliensis</name>
    <dbReference type="NCBI Taxonomy" id="989973"/>
    <lineage>
        <taxon>Eukaryota</taxon>
        <taxon>Fungi</taxon>
        <taxon>Dikarya</taxon>
        <taxon>Ascomycota</taxon>
        <taxon>Pezizomycotina</taxon>
        <taxon>Dothideomycetes</taxon>
        <taxon>Dothideomycetes incertae sedis</taxon>
        <taxon>Botryosphaeriales</taxon>
        <taxon>Phyllostictaceae</taxon>
        <taxon>Phyllosticta</taxon>
    </lineage>
</organism>
<dbReference type="Gene3D" id="3.40.462.20">
    <property type="match status" value="1"/>
</dbReference>
<dbReference type="InterPro" id="IPR036318">
    <property type="entry name" value="FAD-bd_PCMH-like_sf"/>
</dbReference>
<evidence type="ECO:0000313" key="8">
    <source>
        <dbReference type="Proteomes" id="UP001360953"/>
    </source>
</evidence>
<protein>
    <recommendedName>
        <fullName evidence="6">FAD-binding PCMH-type domain-containing protein</fullName>
    </recommendedName>
</protein>
<evidence type="ECO:0000313" key="7">
    <source>
        <dbReference type="EMBL" id="KAK7538433.1"/>
    </source>
</evidence>
<dbReference type="PANTHER" id="PTHR42973:SF39">
    <property type="entry name" value="FAD-BINDING PCMH-TYPE DOMAIN-CONTAINING PROTEIN"/>
    <property type="match status" value="1"/>
</dbReference>
<gene>
    <name evidence="7" type="ORF">J3D65DRAFT_676500</name>
</gene>
<dbReference type="Proteomes" id="UP001360953">
    <property type="component" value="Unassembled WGS sequence"/>
</dbReference>
<dbReference type="EMBL" id="JBBPEH010000005">
    <property type="protein sequence ID" value="KAK7538433.1"/>
    <property type="molecule type" value="Genomic_DNA"/>
</dbReference>
<keyword evidence="8" id="KW-1185">Reference proteome</keyword>
<accession>A0ABR1LTD5</accession>
<dbReference type="SUPFAM" id="SSF56176">
    <property type="entry name" value="FAD-binding/transporter-associated domain-like"/>
    <property type="match status" value="1"/>
</dbReference>
<dbReference type="InterPro" id="IPR016167">
    <property type="entry name" value="FAD-bd_PCMH_sub1"/>
</dbReference>
<dbReference type="InterPro" id="IPR016166">
    <property type="entry name" value="FAD-bd_PCMH"/>
</dbReference>
<evidence type="ECO:0000256" key="1">
    <source>
        <dbReference type="ARBA" id="ARBA00001974"/>
    </source>
</evidence>